<comment type="similarity">
    <text evidence="1">Belongs to the ATP-dependent AMP-binding enzyme family.</text>
</comment>
<dbReference type="KEGG" id="lpse:FGL85_03840"/>
<dbReference type="InterPro" id="IPR000873">
    <property type="entry name" value="AMP-dep_synth/lig_dom"/>
</dbReference>
<dbReference type="Proteomes" id="UP000321296">
    <property type="component" value="Chromosome"/>
</dbReference>
<dbReference type="Gene3D" id="3.40.50.12780">
    <property type="entry name" value="N-terminal domain of ligase-like"/>
    <property type="match status" value="1"/>
</dbReference>
<reference evidence="6 7" key="1">
    <citation type="submission" date="2019-06" db="EMBL/GenBank/DDBJ databases">
        <title>Genome analyses of bacteria isolated from kimchi.</title>
        <authorList>
            <person name="Lee S."/>
            <person name="Ahn S."/>
            <person name="Roh S."/>
        </authorList>
    </citation>
    <scope>NUCLEOTIDE SEQUENCE [LARGE SCALE GENOMIC DNA]</scope>
    <source>
        <strain evidence="6 7">CBA3630</strain>
    </source>
</reference>
<dbReference type="PANTHER" id="PTHR43201">
    <property type="entry name" value="ACYL-COA SYNTHETASE"/>
    <property type="match status" value="1"/>
</dbReference>
<dbReference type="EMBL" id="JARGDN010000016">
    <property type="protein sequence ID" value="MDG9734325.1"/>
    <property type="molecule type" value="Genomic_DNA"/>
</dbReference>
<evidence type="ECO:0000313" key="8">
    <source>
        <dbReference type="Proteomes" id="UP001529201"/>
    </source>
</evidence>
<evidence type="ECO:0000313" key="7">
    <source>
        <dbReference type="Proteomes" id="UP000321296"/>
    </source>
</evidence>
<proteinExistence type="inferred from homology"/>
<evidence type="ECO:0000259" key="3">
    <source>
        <dbReference type="Pfam" id="PF00501"/>
    </source>
</evidence>
<sequence length="428" mass="49062">MYFDFDELVSNYGTKTAVIVEGEKFNYDELAQYARELLKQYSFKKKYIVLIADESLLFIAQFIATHYAKRVPVVISKHDVDRIDKILLRVANQWQFITDHDNNDNDQQYNDNNYLFCGATSGTTGTPKIYQRNWQSWQRGFEICNEIYKLDEYCFLTTTSPMSTSLGMHTLLLSLYLGKAFQIFNKSSKQTSGIKTLLFTVPTYLSSGIKYELNYYNILGVVSCGGEISNQLVAKWRAQHPQIKLYELYGSSETSLVAWQLLNRGKKDGCVGQLFPDVNVSFTNNEELIVQSPYLFSGYIGDDFRNSVITDDVGTLQNNLLFIHARKSDVINHGGNKVYPSEIEKYLQKYLNEVVVFGAPNVIYGENIIVMTTTHLIDTEKLDKILANVLPAYKLPSKYISVDKIPKTDNNKISRQQILYLYEQGKIQ</sequence>
<dbReference type="Proteomes" id="UP001529201">
    <property type="component" value="Unassembled WGS sequence"/>
</dbReference>
<dbReference type="SUPFAM" id="SSF56801">
    <property type="entry name" value="Acetyl-CoA synthetase-like"/>
    <property type="match status" value="1"/>
</dbReference>
<organism evidence="6 7">
    <name type="scientific">Leuconostoc pseudomesenteroides</name>
    <dbReference type="NCBI Taxonomy" id="33968"/>
    <lineage>
        <taxon>Bacteria</taxon>
        <taxon>Bacillati</taxon>
        <taxon>Bacillota</taxon>
        <taxon>Bacilli</taxon>
        <taxon>Lactobacillales</taxon>
        <taxon>Lactobacillaceae</taxon>
        <taxon>Leuconostoc</taxon>
    </lineage>
</organism>
<dbReference type="GeneID" id="64343987"/>
<dbReference type="Pfam" id="PF13193">
    <property type="entry name" value="AMP-binding_C"/>
    <property type="match status" value="1"/>
</dbReference>
<dbReference type="Gene3D" id="3.30.300.30">
    <property type="match status" value="1"/>
</dbReference>
<dbReference type="GO" id="GO:0031956">
    <property type="term" value="F:medium-chain fatty acid-CoA ligase activity"/>
    <property type="evidence" value="ECO:0007669"/>
    <property type="project" value="TreeGrafter"/>
</dbReference>
<protein>
    <submittedName>
        <fullName evidence="5">AMP-binding protein</fullName>
    </submittedName>
    <submittedName>
        <fullName evidence="6">Long-chain fatty acid--CoA ligase</fullName>
    </submittedName>
</protein>
<dbReference type="InterPro" id="IPR025110">
    <property type="entry name" value="AMP-bd_C"/>
</dbReference>
<dbReference type="AlphaFoldDB" id="A0A5B8T3L9"/>
<evidence type="ECO:0000256" key="2">
    <source>
        <dbReference type="ARBA" id="ARBA00022598"/>
    </source>
</evidence>
<dbReference type="Pfam" id="PF00501">
    <property type="entry name" value="AMP-binding"/>
    <property type="match status" value="1"/>
</dbReference>
<gene>
    <name evidence="6" type="ORF">FGL85_03840</name>
    <name evidence="5" type="ORF">P1N92_09430</name>
</gene>
<evidence type="ECO:0000313" key="5">
    <source>
        <dbReference type="EMBL" id="MDG9734325.1"/>
    </source>
</evidence>
<reference evidence="5 8" key="2">
    <citation type="submission" date="2023-02" db="EMBL/GenBank/DDBJ databases">
        <title>Antimicrobial susceptibility testing and tentative epidemiological cut-off values for Lactobacillaceae family species intended for ingestion.</title>
        <authorList>
            <person name="Noehr-Meldgaard K."/>
            <person name="Struve C."/>
            <person name="Ingmer H."/>
            <person name="Koza A."/>
            <person name="Al-Nakeeb K."/>
            <person name="Agersoe Y."/>
        </authorList>
    </citation>
    <scope>NUCLEOTIDE SEQUENCE [LARGE SCALE GENOMIC DNA]</scope>
    <source>
        <strain evidence="5 8">DSM 20193</strain>
    </source>
</reference>
<keyword evidence="2 6" id="KW-0436">Ligase</keyword>
<evidence type="ECO:0000259" key="4">
    <source>
        <dbReference type="Pfam" id="PF13193"/>
    </source>
</evidence>
<dbReference type="InterPro" id="IPR045851">
    <property type="entry name" value="AMP-bd_C_sf"/>
</dbReference>
<dbReference type="GO" id="GO:0006631">
    <property type="term" value="P:fatty acid metabolic process"/>
    <property type="evidence" value="ECO:0007669"/>
    <property type="project" value="TreeGrafter"/>
</dbReference>
<dbReference type="InterPro" id="IPR042099">
    <property type="entry name" value="ANL_N_sf"/>
</dbReference>
<feature type="domain" description="AMP-dependent synthetase/ligase" evidence="3">
    <location>
        <begin position="105"/>
        <end position="299"/>
    </location>
</feature>
<keyword evidence="8" id="KW-1185">Reference proteome</keyword>
<accession>A0A5B8T3L9</accession>
<dbReference type="PANTHER" id="PTHR43201:SF5">
    <property type="entry name" value="MEDIUM-CHAIN ACYL-COA LIGASE ACSF2, MITOCHONDRIAL"/>
    <property type="match status" value="1"/>
</dbReference>
<evidence type="ECO:0000256" key="1">
    <source>
        <dbReference type="ARBA" id="ARBA00006432"/>
    </source>
</evidence>
<dbReference type="RefSeq" id="WP_147651189.1">
    <property type="nucleotide sequence ID" value="NZ_CP042383.1"/>
</dbReference>
<evidence type="ECO:0000313" key="6">
    <source>
        <dbReference type="EMBL" id="QEA41690.1"/>
    </source>
</evidence>
<feature type="domain" description="AMP-binding enzyme C-terminal" evidence="4">
    <location>
        <begin position="351"/>
        <end position="412"/>
    </location>
</feature>
<dbReference type="EMBL" id="CP042383">
    <property type="protein sequence ID" value="QEA41690.1"/>
    <property type="molecule type" value="Genomic_DNA"/>
</dbReference>
<name>A0A5B8T3L9_LEUPS</name>